<dbReference type="EMBL" id="PYGD01000010">
    <property type="protein sequence ID" value="PSK89889.1"/>
    <property type="molecule type" value="Genomic_DNA"/>
</dbReference>
<name>A0A2P8CY49_9BACT</name>
<keyword evidence="3" id="KW-1185">Reference proteome</keyword>
<dbReference type="Pfam" id="PF13175">
    <property type="entry name" value="AAA_15"/>
    <property type="match status" value="1"/>
</dbReference>
<dbReference type="PANTHER" id="PTHR43581:SF2">
    <property type="entry name" value="EXCINUCLEASE ATPASE SUBUNIT"/>
    <property type="match status" value="1"/>
</dbReference>
<comment type="caution">
    <text evidence="2">The sequence shown here is derived from an EMBL/GenBank/DDBJ whole genome shotgun (WGS) entry which is preliminary data.</text>
</comment>
<accession>A0A2P8CY49</accession>
<dbReference type="SUPFAM" id="SSF52540">
    <property type="entry name" value="P-loop containing nucleoside triphosphate hydrolases"/>
    <property type="match status" value="1"/>
</dbReference>
<protein>
    <submittedName>
        <fullName evidence="2">AAA ATPase-like protein</fullName>
    </submittedName>
</protein>
<dbReference type="RefSeq" id="WP_106524689.1">
    <property type="nucleotide sequence ID" value="NZ_PYGD01000010.1"/>
</dbReference>
<dbReference type="Proteomes" id="UP000240572">
    <property type="component" value="Unassembled WGS sequence"/>
</dbReference>
<dbReference type="InterPro" id="IPR027417">
    <property type="entry name" value="P-loop_NTPase"/>
</dbReference>
<organism evidence="2 3">
    <name type="scientific">Taibaiella chishuiensis</name>
    <dbReference type="NCBI Taxonomy" id="1434707"/>
    <lineage>
        <taxon>Bacteria</taxon>
        <taxon>Pseudomonadati</taxon>
        <taxon>Bacteroidota</taxon>
        <taxon>Chitinophagia</taxon>
        <taxon>Chitinophagales</taxon>
        <taxon>Chitinophagaceae</taxon>
        <taxon>Taibaiella</taxon>
    </lineage>
</organism>
<dbReference type="OrthoDB" id="997844at2"/>
<feature type="domain" description="Endonuclease GajA/Old nuclease/RecF-like AAA" evidence="1">
    <location>
        <begin position="319"/>
        <end position="788"/>
    </location>
</feature>
<dbReference type="InterPro" id="IPR041685">
    <property type="entry name" value="AAA_GajA/Old/RecF-like"/>
</dbReference>
<sequence>MKSNNQTTPWYEVYNKIAIELHRFYKKHKELSGQELFKLLSESRTYRNNNEWLSNVSRINTPSLDPIQLFVSFSRSKQKDEARLKIINTIWRFLKPQKEPEWKDINFEGCPAPMAIKLQYVRPESIQVDIWDVFNDVMIKGKEALSQEVWDRIKKWRGIEIPSFTIFLFWIKSSEFLPLDNNTRQYLIYRELMPTRGNLSFNNYQFLLNNKEIKSYTLLSTEAYYFVNFPDQYPSKLNEHSSFYAKEIKRNARFRLVGIRTLSKSKNIHKILSSYQYYPIDHTVKPKDLTTSTSSSIQEFVQEPTEAEALYRMENLWVNISAIVGKNGSGKSSLLDLVLMGIYNFSLQQEYIDTSENKPLKHLNFEMYWLADTLYKMVFEDDIAIYRFNQQTSEQDERIIYKLDNKPVPLEGIESSFFYTILINFSHYALNSTDYATDWITPLSHKNDGYLTPLVINPQRTRGNININTEKALLNMRLLLNLLELHDPNIPEQSFRVLDDGKRIDYFSLTLNKDKINSVKKALKEKTFSNNNILQIIIKTARKTFELDENLTHNNRYREECEHYIAYKVLTIVDRYSRYTQKYLDFFNSLYGLNAVLDGKERPTNEIVHSTIETLLQDIKNDRSHITLKLKQTVFYLKYPKLGSMLIESLSNRSVPIPLDDYNKIITDIFNIATDEIQSLAELLPPPIFKLDFHLNDKDKSSFDKASSGEYQIVSVLSSILYHIRNIDSIQEEESKYNYVTVLLDEIELYFHPNMQRLFIKKLLDVLSKLDNQLYGIHILLATHSPFILSDLQQQKILKLKKGTVVFFENGYNSFAANIHDLLADEFFLSEGYIGAFAKEKIEVAINVLNYLRAKRKGIKQEMDTYRKNLENYRYWDGKPEGWDIEQEKANIHQLIEIIGEPVIKEKLYAMYRAAFPNDITANRNKAKEDILRIMTEHNLKPEDF</sequence>
<dbReference type="PANTHER" id="PTHR43581">
    <property type="entry name" value="ATP/GTP PHOSPHATASE"/>
    <property type="match status" value="1"/>
</dbReference>
<reference evidence="2 3" key="1">
    <citation type="submission" date="2018-03" db="EMBL/GenBank/DDBJ databases">
        <title>Genomic Encyclopedia of Type Strains, Phase III (KMG-III): the genomes of soil and plant-associated and newly described type strains.</title>
        <authorList>
            <person name="Whitman W."/>
        </authorList>
    </citation>
    <scope>NUCLEOTIDE SEQUENCE [LARGE SCALE GENOMIC DNA]</scope>
    <source>
        <strain evidence="2 3">CGMCC 1.12700</strain>
    </source>
</reference>
<evidence type="ECO:0000259" key="1">
    <source>
        <dbReference type="Pfam" id="PF13175"/>
    </source>
</evidence>
<dbReference type="AlphaFoldDB" id="A0A2P8CY49"/>
<gene>
    <name evidence="2" type="ORF">B0I18_110190</name>
</gene>
<proteinExistence type="predicted"/>
<evidence type="ECO:0000313" key="3">
    <source>
        <dbReference type="Proteomes" id="UP000240572"/>
    </source>
</evidence>
<dbReference type="InterPro" id="IPR051396">
    <property type="entry name" value="Bact_Antivir_Def_Nuclease"/>
</dbReference>
<dbReference type="Gene3D" id="3.40.50.300">
    <property type="entry name" value="P-loop containing nucleotide triphosphate hydrolases"/>
    <property type="match status" value="2"/>
</dbReference>
<evidence type="ECO:0000313" key="2">
    <source>
        <dbReference type="EMBL" id="PSK89889.1"/>
    </source>
</evidence>